<dbReference type="InterPro" id="IPR000477">
    <property type="entry name" value="RT_dom"/>
</dbReference>
<name>A0A8K0G8R9_IGNLU</name>
<evidence type="ECO:0000256" key="2">
    <source>
        <dbReference type="SAM" id="MobiDB-lite"/>
    </source>
</evidence>
<evidence type="ECO:0000259" key="3">
    <source>
        <dbReference type="Pfam" id="PF00078"/>
    </source>
</evidence>
<dbReference type="PANTHER" id="PTHR19446">
    <property type="entry name" value="REVERSE TRANSCRIPTASES"/>
    <property type="match status" value="1"/>
</dbReference>
<evidence type="ECO:0008006" key="7">
    <source>
        <dbReference type="Google" id="ProtNLM"/>
    </source>
</evidence>
<dbReference type="InterPro" id="IPR005135">
    <property type="entry name" value="Endo/exonuclease/phosphatase"/>
</dbReference>
<dbReference type="EMBL" id="VTPC01008426">
    <property type="protein sequence ID" value="KAF2892842.1"/>
    <property type="molecule type" value="Genomic_DNA"/>
</dbReference>
<sequence length="999" mass="112937">METNTPVSTEGRKKKRRASGSPSGTAAAVQVAPTSLVEAKYSELIEYIDNEMDPGKRLSKIATNALKQKITQWALAQAELLGEIKQLTKSNNELKQQVSMLQTTSTAATPQLTYARIAQTKVVAISNRVTDTIQKPNHVIFITSKTGESGKTIQQKLTEKINPKTSKIKIKAMRTTSKALVIEAASQNDLETIANNPEIQKDLKCEMPRKRKPLLIMYDISTKLTESELTETIYYQNLEGQMSIDEFKQQFALRLEEALTLTTALRHTVRVVSHGEHPMVATVIFRKEITMTIIRQLSNTHCNCIEDLTRAGRWIFANLYCQFADDIEPYIAQMREILMTYTDTPVIIMADVNAKSALWHSDSTDKRGELLEDLINEQQLEIINEPNNPPIFQNRAGAESNIDVTLTNGPAYGRITDWKVAQRRQRGDGEMTTGWRESAETLMEVLLRDDDPQLDDEQQFAVRADMLRAYRTPGIVEPLTEEELSAAVTSLKARKAPGPDGIQPEAIQALQDQIGPSLLSLYNECLRQEKVPNIWKQAEVIIINKGGDKSPTNPKSYRPICLLNVLGKIQEKLLCNRILLHRNQTGLSDNQYGFRQGRSTEDAINRALNFVRNTDHNYVVCLFIDISGAFDNLWWPALFRRLRELQCPGALYRCFRDYCRNRYAGMTSPDGKISKRLTKGCPQGSVCGPVFWDIVIEELLLSLDDKANAEDTIAIRCQCLGVQTWSKGEASRENQQGATKGSGAINGCLQNNIHGGTLRRYWNHATQPRSPEKSSHMAKGMDIFHKREKTLWSTSRCEKTTLKCPPPAIPRPHSLPHRTWTISRTPGKIQSSSNRPLYRGPLADKHIGATTQLRVLRPLKSTSEGLYTFPYFRLERQTLFNLKVFLPRTSYTKKDFTAVRKVSERYEGLLGAPASVVIAEFRMWMAQWKRIVHDGLKIPDCLVEIIQTCDVDLYPCIKMLLKILATLPVSATTAERSLPTVRRFKTWLRATFKKERLTG</sequence>
<evidence type="ECO:0000256" key="1">
    <source>
        <dbReference type="SAM" id="Coils"/>
    </source>
</evidence>
<dbReference type="CDD" id="cd01650">
    <property type="entry name" value="RT_nLTR_like"/>
    <property type="match status" value="1"/>
</dbReference>
<dbReference type="Gene3D" id="3.60.10.10">
    <property type="entry name" value="Endonuclease/exonuclease/phosphatase"/>
    <property type="match status" value="1"/>
</dbReference>
<dbReference type="InterPro" id="IPR036691">
    <property type="entry name" value="Endo/exonu/phosph_ase_sf"/>
</dbReference>
<dbReference type="SUPFAM" id="SSF56219">
    <property type="entry name" value="DNase I-like"/>
    <property type="match status" value="1"/>
</dbReference>
<feature type="region of interest" description="Disordered" evidence="2">
    <location>
        <begin position="1"/>
        <end position="27"/>
    </location>
</feature>
<dbReference type="Pfam" id="PF14529">
    <property type="entry name" value="Exo_endo_phos_2"/>
    <property type="match status" value="1"/>
</dbReference>
<dbReference type="InterPro" id="IPR043502">
    <property type="entry name" value="DNA/RNA_pol_sf"/>
</dbReference>
<protein>
    <recommendedName>
        <fullName evidence="7">Reverse transcriptase domain-containing protein</fullName>
    </recommendedName>
</protein>
<gene>
    <name evidence="5" type="ORF">ILUMI_13331</name>
</gene>
<feature type="coiled-coil region" evidence="1">
    <location>
        <begin position="77"/>
        <end position="104"/>
    </location>
</feature>
<evidence type="ECO:0000313" key="5">
    <source>
        <dbReference type="EMBL" id="KAF2892842.1"/>
    </source>
</evidence>
<evidence type="ECO:0000259" key="4">
    <source>
        <dbReference type="Pfam" id="PF14529"/>
    </source>
</evidence>
<feature type="domain" description="Endonuclease/exonuclease/phosphatase" evidence="4">
    <location>
        <begin position="315"/>
        <end position="413"/>
    </location>
</feature>
<reference evidence="5" key="1">
    <citation type="submission" date="2019-08" db="EMBL/GenBank/DDBJ databases">
        <title>The genome of the North American firefly Photinus pyralis.</title>
        <authorList>
            <consortium name="Photinus pyralis genome working group"/>
            <person name="Fallon T.R."/>
            <person name="Sander Lower S.E."/>
            <person name="Weng J.-K."/>
        </authorList>
    </citation>
    <scope>NUCLEOTIDE SEQUENCE</scope>
    <source>
        <strain evidence="5">TRF0915ILg1</strain>
        <tissue evidence="5">Whole body</tissue>
    </source>
</reference>
<proteinExistence type="predicted"/>
<dbReference type="SUPFAM" id="SSF56672">
    <property type="entry name" value="DNA/RNA polymerases"/>
    <property type="match status" value="1"/>
</dbReference>
<dbReference type="OrthoDB" id="6747807at2759"/>
<evidence type="ECO:0000313" key="6">
    <source>
        <dbReference type="Proteomes" id="UP000801492"/>
    </source>
</evidence>
<dbReference type="AlphaFoldDB" id="A0A8K0G8R9"/>
<feature type="domain" description="Reverse transcriptase" evidence="3">
    <location>
        <begin position="550"/>
        <end position="707"/>
    </location>
</feature>
<dbReference type="Proteomes" id="UP000801492">
    <property type="component" value="Unassembled WGS sequence"/>
</dbReference>
<keyword evidence="6" id="KW-1185">Reference proteome</keyword>
<dbReference type="Pfam" id="PF00078">
    <property type="entry name" value="RVT_1"/>
    <property type="match status" value="1"/>
</dbReference>
<accession>A0A8K0G8R9</accession>
<organism evidence="5 6">
    <name type="scientific">Ignelater luminosus</name>
    <name type="common">Cucubano</name>
    <name type="synonym">Pyrophorus luminosus</name>
    <dbReference type="NCBI Taxonomy" id="2038154"/>
    <lineage>
        <taxon>Eukaryota</taxon>
        <taxon>Metazoa</taxon>
        <taxon>Ecdysozoa</taxon>
        <taxon>Arthropoda</taxon>
        <taxon>Hexapoda</taxon>
        <taxon>Insecta</taxon>
        <taxon>Pterygota</taxon>
        <taxon>Neoptera</taxon>
        <taxon>Endopterygota</taxon>
        <taxon>Coleoptera</taxon>
        <taxon>Polyphaga</taxon>
        <taxon>Elateriformia</taxon>
        <taxon>Elateroidea</taxon>
        <taxon>Elateridae</taxon>
        <taxon>Agrypninae</taxon>
        <taxon>Pyrophorini</taxon>
        <taxon>Ignelater</taxon>
    </lineage>
</organism>
<comment type="caution">
    <text evidence="5">The sequence shown here is derived from an EMBL/GenBank/DDBJ whole genome shotgun (WGS) entry which is preliminary data.</text>
</comment>
<dbReference type="GO" id="GO:0071897">
    <property type="term" value="P:DNA biosynthetic process"/>
    <property type="evidence" value="ECO:0007669"/>
    <property type="project" value="UniProtKB-ARBA"/>
</dbReference>
<dbReference type="GO" id="GO:0003824">
    <property type="term" value="F:catalytic activity"/>
    <property type="evidence" value="ECO:0007669"/>
    <property type="project" value="InterPro"/>
</dbReference>
<keyword evidence="1" id="KW-0175">Coiled coil</keyword>